<comment type="caution">
    <text evidence="1">The sequence shown here is derived from an EMBL/GenBank/DDBJ whole genome shotgun (WGS) entry which is preliminary data.</text>
</comment>
<dbReference type="AlphaFoldDB" id="A0A2T1E6X9"/>
<accession>A0A2T1E6X9</accession>
<name>A0A2T1E6X9_9CYAN</name>
<dbReference type="Gene3D" id="1.10.3210.10">
    <property type="entry name" value="Hypothetical protein af1432"/>
    <property type="match status" value="1"/>
</dbReference>
<protein>
    <submittedName>
        <fullName evidence="1">N-methyl-D-aspartate receptor NMDAR2C subunit</fullName>
    </submittedName>
</protein>
<evidence type="ECO:0000313" key="1">
    <source>
        <dbReference type="EMBL" id="PSB28445.1"/>
    </source>
</evidence>
<keyword evidence="2" id="KW-1185">Reference proteome</keyword>
<dbReference type="Proteomes" id="UP000239576">
    <property type="component" value="Unassembled WGS sequence"/>
</dbReference>
<reference evidence="1 2" key="2">
    <citation type="submission" date="2018-03" db="EMBL/GenBank/DDBJ databases">
        <title>The ancient ancestry and fast evolution of plastids.</title>
        <authorList>
            <person name="Moore K.R."/>
            <person name="Magnabosco C."/>
            <person name="Momper L."/>
            <person name="Gold D.A."/>
            <person name="Bosak T."/>
            <person name="Fournier G.P."/>
        </authorList>
    </citation>
    <scope>NUCLEOTIDE SEQUENCE [LARGE SCALE GENOMIC DNA]</scope>
    <source>
        <strain evidence="1 2">ULC18</strain>
    </source>
</reference>
<evidence type="ECO:0000313" key="2">
    <source>
        <dbReference type="Proteomes" id="UP000239576"/>
    </source>
</evidence>
<sequence length="208" mass="24003">MLDPVRFQKVWQHFGGHDGSALFTQLLEAYLQPHRAYHTATHLEACLRQFDLAQAEAEHPAEVEVALWFHDAVYVPNAVDNEAQSALWATQRLQQLGVSAVVIDRIAAMIVATKHDRLPEHHDCKLLLDIDLSILGQAPEPFDAYEQCIRREYAWVPKAQYCTGRAAILERFLQRSTIYYTSFFRERLEAQARQNLERSLTKLRGQQF</sequence>
<proteinExistence type="predicted"/>
<dbReference type="InterPro" id="IPR009218">
    <property type="entry name" value="HD_phosphohydro"/>
</dbReference>
<keyword evidence="1" id="KW-0675">Receptor</keyword>
<dbReference type="SUPFAM" id="SSF109604">
    <property type="entry name" value="HD-domain/PDEase-like"/>
    <property type="match status" value="1"/>
</dbReference>
<gene>
    <name evidence="1" type="ORF">C7B82_13285</name>
</gene>
<dbReference type="PIRSF" id="PIRSF035170">
    <property type="entry name" value="HD_phosphohydro"/>
    <property type="match status" value="1"/>
</dbReference>
<organism evidence="1 2">
    <name type="scientific">Stenomitos frigidus ULC18</name>
    <dbReference type="NCBI Taxonomy" id="2107698"/>
    <lineage>
        <taxon>Bacteria</taxon>
        <taxon>Bacillati</taxon>
        <taxon>Cyanobacteriota</taxon>
        <taxon>Cyanophyceae</taxon>
        <taxon>Leptolyngbyales</taxon>
        <taxon>Leptolyngbyaceae</taxon>
        <taxon>Stenomitos</taxon>
    </lineage>
</organism>
<dbReference type="PANTHER" id="PTHR21174:SF0">
    <property type="entry name" value="HD PHOSPHOHYDROLASE FAMILY PROTEIN-RELATED"/>
    <property type="match status" value="1"/>
</dbReference>
<dbReference type="OrthoDB" id="9808993at2"/>
<dbReference type="RefSeq" id="WP_106256773.1">
    <property type="nucleotide sequence ID" value="NZ_CAWNSW010000001.1"/>
</dbReference>
<dbReference type="EMBL" id="PVWK01000079">
    <property type="protein sequence ID" value="PSB28445.1"/>
    <property type="molecule type" value="Genomic_DNA"/>
</dbReference>
<dbReference type="PANTHER" id="PTHR21174">
    <property type="match status" value="1"/>
</dbReference>
<reference evidence="2" key="1">
    <citation type="submission" date="2018-02" db="EMBL/GenBank/DDBJ databases">
        <authorList>
            <person name="Moore K."/>
            <person name="Momper L."/>
        </authorList>
    </citation>
    <scope>NUCLEOTIDE SEQUENCE [LARGE SCALE GENOMIC DNA]</scope>
    <source>
        <strain evidence="2">ULC18</strain>
    </source>
</reference>